<feature type="compositionally biased region" description="Low complexity" evidence="1">
    <location>
        <begin position="225"/>
        <end position="239"/>
    </location>
</feature>
<feature type="compositionally biased region" description="Low complexity" evidence="1">
    <location>
        <begin position="22"/>
        <end position="43"/>
    </location>
</feature>
<organism evidence="2 3">
    <name type="scientific">Naegleria lovaniensis</name>
    <name type="common">Amoeba</name>
    <dbReference type="NCBI Taxonomy" id="51637"/>
    <lineage>
        <taxon>Eukaryota</taxon>
        <taxon>Discoba</taxon>
        <taxon>Heterolobosea</taxon>
        <taxon>Tetramitia</taxon>
        <taxon>Eutetramitia</taxon>
        <taxon>Vahlkampfiidae</taxon>
        <taxon>Naegleria</taxon>
    </lineage>
</organism>
<name>A0AA88GN07_NAELO</name>
<evidence type="ECO:0000313" key="3">
    <source>
        <dbReference type="Proteomes" id="UP000816034"/>
    </source>
</evidence>
<feature type="compositionally biased region" description="Polar residues" evidence="1">
    <location>
        <begin position="205"/>
        <end position="214"/>
    </location>
</feature>
<protein>
    <submittedName>
        <fullName evidence="2">Uncharacterized protein</fullName>
    </submittedName>
</protein>
<sequence length="534" mass="58599">MLFVMNHHQHHHQESTPLNLHDYSSSASQHDDSSQQTFSSTSDLHASPKRTVSPRQQQPQPHKRSTSKSLDTSPPSSSGVHKTYKMSNALTASPQLVKNTSQQQLSMDLASATPHAPDDKFSRPLLKNETVLCEKNPNFKENYFVFEKKKEKTPLAFYNISVNDILSGGVKSIGNMSATATQQNSQKQKKKNKLNQAAQQHVFVLNNSSPTASSLKGRRTHSSKHSSSSGHSSSSSSSSNELDSPTEISTNTTAPTSSHPMFHVGSVVTPQFVPFSNPHVMQANSQHVFNTQNFSGNVLNVQPPLNAVSMTPNVFIPSTPSTCLMSNASHIQQNVTNSQNSLLQNALVLQHNHASSSSMNGMDNLMTQLDQSLRQQLAQNGLQQDAAVSIWQQPTHQEYNIYPSNISPSSSVTCQPTFTLNSTPIISSQSSPFIVMNSFQSPMNNNNIFMNSPSSHRNPSSSTNARITINVNNFSTPSTTSSITHRLESDLKESSKEDDSPISSVMSQLLEVTMKQQQQNFALAPQETTNLLRN</sequence>
<dbReference type="Proteomes" id="UP000816034">
    <property type="component" value="Unassembled WGS sequence"/>
</dbReference>
<accession>A0AA88GN07</accession>
<dbReference type="EMBL" id="PYSW02000026">
    <property type="protein sequence ID" value="KAG2381563.1"/>
    <property type="molecule type" value="Genomic_DNA"/>
</dbReference>
<gene>
    <name evidence="2" type="ORF">C9374_005947</name>
</gene>
<keyword evidence="3" id="KW-1185">Reference proteome</keyword>
<feature type="compositionally biased region" description="Polar residues" evidence="1">
    <location>
        <begin position="240"/>
        <end position="259"/>
    </location>
</feature>
<feature type="region of interest" description="Disordered" evidence="1">
    <location>
        <begin position="204"/>
        <end position="262"/>
    </location>
</feature>
<feature type="region of interest" description="Disordered" evidence="1">
    <location>
        <begin position="100"/>
        <end position="122"/>
    </location>
</feature>
<evidence type="ECO:0000313" key="2">
    <source>
        <dbReference type="EMBL" id="KAG2381563.1"/>
    </source>
</evidence>
<reference evidence="2 3" key="1">
    <citation type="journal article" date="2018" name="BMC Genomics">
        <title>The genome of Naegleria lovaniensis, the basis for a comparative approach to unravel pathogenicity factors of the human pathogenic amoeba N. fowleri.</title>
        <authorList>
            <person name="Liechti N."/>
            <person name="Schurch N."/>
            <person name="Bruggmann R."/>
            <person name="Wittwer M."/>
        </authorList>
    </citation>
    <scope>NUCLEOTIDE SEQUENCE [LARGE SCALE GENOMIC DNA]</scope>
    <source>
        <strain evidence="2 3">ATCC 30569</strain>
    </source>
</reference>
<dbReference type="RefSeq" id="XP_044547243.1">
    <property type="nucleotide sequence ID" value="XM_044695753.1"/>
</dbReference>
<feature type="compositionally biased region" description="Low complexity" evidence="1">
    <location>
        <begin position="67"/>
        <end position="78"/>
    </location>
</feature>
<evidence type="ECO:0000256" key="1">
    <source>
        <dbReference type="SAM" id="MobiDB-lite"/>
    </source>
</evidence>
<comment type="caution">
    <text evidence="2">The sequence shown here is derived from an EMBL/GenBank/DDBJ whole genome shotgun (WGS) entry which is preliminary data.</text>
</comment>
<dbReference type="GeneID" id="68098402"/>
<feature type="region of interest" description="Disordered" evidence="1">
    <location>
        <begin position="1"/>
        <end position="82"/>
    </location>
</feature>
<dbReference type="AlphaFoldDB" id="A0AA88GN07"/>
<proteinExistence type="predicted"/>